<dbReference type="PANTHER" id="PTHR46273:SF4">
    <property type="entry name" value="AT19640P"/>
    <property type="match status" value="1"/>
</dbReference>
<accession>A0AAE1CUQ5</accession>
<dbReference type="PANTHER" id="PTHR46273">
    <property type="entry name" value="MYOSUPPRESSIN RECEPTOR 1, ISOFORM B-RELATED"/>
    <property type="match status" value="1"/>
</dbReference>
<gene>
    <name evidence="8" type="ORF">RRG08_063246</name>
</gene>
<evidence type="ECO:0000256" key="6">
    <source>
        <dbReference type="SAM" id="Phobius"/>
    </source>
</evidence>
<feature type="transmembrane region" description="Helical" evidence="6">
    <location>
        <begin position="143"/>
        <end position="164"/>
    </location>
</feature>
<feature type="domain" description="G-protein coupled receptors family 1 profile" evidence="7">
    <location>
        <begin position="43"/>
        <end position="340"/>
    </location>
</feature>
<dbReference type="SUPFAM" id="SSF81321">
    <property type="entry name" value="Family A G protein-coupled receptor-like"/>
    <property type="match status" value="1"/>
</dbReference>
<dbReference type="GO" id="GO:0005886">
    <property type="term" value="C:plasma membrane"/>
    <property type="evidence" value="ECO:0007669"/>
    <property type="project" value="TreeGrafter"/>
</dbReference>
<dbReference type="PROSITE" id="PS50262">
    <property type="entry name" value="G_PROTEIN_RECEP_F1_2"/>
    <property type="match status" value="1"/>
</dbReference>
<feature type="transmembrane region" description="Helical" evidence="6">
    <location>
        <begin position="206"/>
        <end position="231"/>
    </location>
</feature>
<feature type="compositionally biased region" description="Gly residues" evidence="5">
    <location>
        <begin position="261"/>
        <end position="276"/>
    </location>
</feature>
<comment type="caution">
    <text evidence="8">The sequence shown here is derived from an EMBL/GenBank/DDBJ whole genome shotgun (WGS) entry which is preliminary data.</text>
</comment>
<dbReference type="PRINTS" id="PR00237">
    <property type="entry name" value="GPCRRHODOPSN"/>
</dbReference>
<keyword evidence="4 6" id="KW-0472">Membrane</keyword>
<evidence type="ECO:0000313" key="8">
    <source>
        <dbReference type="EMBL" id="KAK3737840.1"/>
    </source>
</evidence>
<dbReference type="InterPro" id="IPR053219">
    <property type="entry name" value="GPCR_Dmsr-1"/>
</dbReference>
<feature type="transmembrane region" description="Helical" evidence="6">
    <location>
        <begin position="317"/>
        <end position="338"/>
    </location>
</feature>
<evidence type="ECO:0000256" key="3">
    <source>
        <dbReference type="ARBA" id="ARBA00022989"/>
    </source>
</evidence>
<reference evidence="8" key="1">
    <citation type="journal article" date="2023" name="G3 (Bethesda)">
        <title>A reference genome for the long-term kleptoplast-retaining sea slug Elysia crispata morphotype clarki.</title>
        <authorList>
            <person name="Eastman K.E."/>
            <person name="Pendleton A.L."/>
            <person name="Shaikh M.A."/>
            <person name="Suttiyut T."/>
            <person name="Ogas R."/>
            <person name="Tomko P."/>
            <person name="Gavelis G."/>
            <person name="Widhalm J.R."/>
            <person name="Wisecaver J.H."/>
        </authorList>
    </citation>
    <scope>NUCLEOTIDE SEQUENCE</scope>
    <source>
        <strain evidence="8">ECLA1</strain>
    </source>
</reference>
<sequence>MNLCVQYNYSGTAAYETLDRVQQSYTKVHPYLSLVICSFGILSNVVNILVLTKPSMRNSINCILTGVAIADMITMTSYIPFVYYYYLMDPEYSHTSLAWKTFMAVHMNLTLTSHTSSIWLGVIMAALRYFFVRPTSARGARTLDCRSTLILIVLTYLGAALLLIPNCLATEIEPCFNNVTGVVNWHLKQPSFGGGDSNLLHTITFFIYPVVGKIIPCTLISIFGGLLLHTLRETNRRSRRLKGGGDANSNKKKKNSSAGIANGGHSGGGGGGGGGSSQARRTTVMLLAIIALYIISELPQSILVLLCIFVEGFFQNVYGALGDFIDLLSLVNSAINFITYTAMSTQFRETLLEMFSGCWKPLTKSCRAVNGNQNALQRTKYSKTPPAEFVANDLTYQCYLDHHTLAGFPSDQAVLVAKHRDQADSNQHGSLLETNSSPLWHHHDQWFSNLYLMGL</sequence>
<evidence type="ECO:0000256" key="4">
    <source>
        <dbReference type="ARBA" id="ARBA00023136"/>
    </source>
</evidence>
<keyword evidence="2 6" id="KW-0812">Transmembrane</keyword>
<organism evidence="8 9">
    <name type="scientific">Elysia crispata</name>
    <name type="common">lettuce slug</name>
    <dbReference type="NCBI Taxonomy" id="231223"/>
    <lineage>
        <taxon>Eukaryota</taxon>
        <taxon>Metazoa</taxon>
        <taxon>Spiralia</taxon>
        <taxon>Lophotrochozoa</taxon>
        <taxon>Mollusca</taxon>
        <taxon>Gastropoda</taxon>
        <taxon>Heterobranchia</taxon>
        <taxon>Euthyneura</taxon>
        <taxon>Panpulmonata</taxon>
        <taxon>Sacoglossa</taxon>
        <taxon>Placobranchoidea</taxon>
        <taxon>Plakobranchidae</taxon>
        <taxon>Elysia</taxon>
    </lineage>
</organism>
<feature type="region of interest" description="Disordered" evidence="5">
    <location>
        <begin position="238"/>
        <end position="276"/>
    </location>
</feature>
<keyword evidence="3 6" id="KW-1133">Transmembrane helix</keyword>
<proteinExistence type="predicted"/>
<feature type="transmembrane region" description="Helical" evidence="6">
    <location>
        <begin position="106"/>
        <end position="131"/>
    </location>
</feature>
<evidence type="ECO:0000256" key="1">
    <source>
        <dbReference type="ARBA" id="ARBA00004370"/>
    </source>
</evidence>
<protein>
    <recommendedName>
        <fullName evidence="7">G-protein coupled receptors family 1 profile domain-containing protein</fullName>
    </recommendedName>
</protein>
<feature type="transmembrane region" description="Helical" evidence="6">
    <location>
        <begin position="31"/>
        <end position="51"/>
    </location>
</feature>
<dbReference type="EMBL" id="JAWDGP010006613">
    <property type="protein sequence ID" value="KAK3737840.1"/>
    <property type="molecule type" value="Genomic_DNA"/>
</dbReference>
<evidence type="ECO:0000256" key="2">
    <source>
        <dbReference type="ARBA" id="ARBA00022692"/>
    </source>
</evidence>
<dbReference type="Proteomes" id="UP001283361">
    <property type="component" value="Unassembled WGS sequence"/>
</dbReference>
<dbReference type="InterPro" id="IPR000276">
    <property type="entry name" value="GPCR_Rhodpsn"/>
</dbReference>
<dbReference type="CDD" id="cd14978">
    <property type="entry name" value="7tmA_FMRFamide_R-like"/>
    <property type="match status" value="1"/>
</dbReference>
<feature type="transmembrane region" description="Helical" evidence="6">
    <location>
        <begin position="284"/>
        <end position="311"/>
    </location>
</feature>
<evidence type="ECO:0000256" key="5">
    <source>
        <dbReference type="SAM" id="MobiDB-lite"/>
    </source>
</evidence>
<name>A0AAE1CUQ5_9GAST</name>
<dbReference type="AlphaFoldDB" id="A0AAE1CUQ5"/>
<dbReference type="InterPro" id="IPR017452">
    <property type="entry name" value="GPCR_Rhodpsn_7TM"/>
</dbReference>
<evidence type="ECO:0000259" key="7">
    <source>
        <dbReference type="PROSITE" id="PS50262"/>
    </source>
</evidence>
<keyword evidence="9" id="KW-1185">Reference proteome</keyword>
<dbReference type="GO" id="GO:0008528">
    <property type="term" value="F:G protein-coupled peptide receptor activity"/>
    <property type="evidence" value="ECO:0007669"/>
    <property type="project" value="InterPro"/>
</dbReference>
<dbReference type="InterPro" id="IPR019427">
    <property type="entry name" value="7TM_GPCR_serpentine_rcpt_Srw"/>
</dbReference>
<dbReference type="Gene3D" id="1.20.1070.10">
    <property type="entry name" value="Rhodopsin 7-helix transmembrane proteins"/>
    <property type="match status" value="1"/>
</dbReference>
<feature type="transmembrane region" description="Helical" evidence="6">
    <location>
        <begin position="63"/>
        <end position="86"/>
    </location>
</feature>
<evidence type="ECO:0000313" key="9">
    <source>
        <dbReference type="Proteomes" id="UP001283361"/>
    </source>
</evidence>
<comment type="subcellular location">
    <subcellularLocation>
        <location evidence="1">Membrane</location>
    </subcellularLocation>
</comment>
<dbReference type="Pfam" id="PF10324">
    <property type="entry name" value="7TM_GPCR_Srw"/>
    <property type="match status" value="2"/>
</dbReference>